<sequence>MNIRLIQPADNSTLKMIIQQGLAQHDLAIPGTAYFDPELDDLARYYAQSQLRDYYVVEDQGKVVGGAGFGEYLPDQGIAELQKLYFAPEAKGHGWSYQLINHIEEAARKAGYRKLYLETHSNLTAAIHIYEKAGFHLLEQPIQAAAHQTMNRFYIKMLS</sequence>
<dbReference type="SUPFAM" id="SSF55729">
    <property type="entry name" value="Acyl-CoA N-acyltransferases (Nat)"/>
    <property type="match status" value="1"/>
</dbReference>
<keyword evidence="2" id="KW-0012">Acyltransferase</keyword>
<dbReference type="Pfam" id="PF00583">
    <property type="entry name" value="Acetyltransf_1"/>
    <property type="match status" value="1"/>
</dbReference>
<reference evidence="4 5" key="1">
    <citation type="journal article" date="2015" name="Genome Announc.">
        <title>Expanding the biotechnology potential of lactobacilli through comparative genomics of 213 strains and associated genera.</title>
        <authorList>
            <person name="Sun Z."/>
            <person name="Harris H.M."/>
            <person name="McCann A."/>
            <person name="Guo C."/>
            <person name="Argimon S."/>
            <person name="Zhang W."/>
            <person name="Yang X."/>
            <person name="Jeffery I.B."/>
            <person name="Cooney J.C."/>
            <person name="Kagawa T.F."/>
            <person name="Liu W."/>
            <person name="Song Y."/>
            <person name="Salvetti E."/>
            <person name="Wrobel A."/>
            <person name="Rasinkangas P."/>
            <person name="Parkhill J."/>
            <person name="Rea M.C."/>
            <person name="O'Sullivan O."/>
            <person name="Ritari J."/>
            <person name="Douillard F.P."/>
            <person name="Paul Ross R."/>
            <person name="Yang R."/>
            <person name="Briner A.E."/>
            <person name="Felis G.E."/>
            <person name="de Vos W.M."/>
            <person name="Barrangou R."/>
            <person name="Klaenhammer T.R."/>
            <person name="Caufield P.W."/>
            <person name="Cui Y."/>
            <person name="Zhang H."/>
            <person name="O'Toole P.W."/>
        </authorList>
    </citation>
    <scope>NUCLEOTIDE SEQUENCE [LARGE SCALE GENOMIC DNA]</scope>
    <source>
        <strain evidence="4 5">DSM 16045</strain>
    </source>
</reference>
<dbReference type="RefSeq" id="WP_056937663.1">
    <property type="nucleotide sequence ID" value="NZ_AZFN01000018.1"/>
</dbReference>
<name>A0A0R1V7G1_9LACO</name>
<dbReference type="Gene3D" id="3.40.630.30">
    <property type="match status" value="1"/>
</dbReference>
<dbReference type="InterPro" id="IPR050832">
    <property type="entry name" value="Bact_Acetyltransf"/>
</dbReference>
<keyword evidence="1 4" id="KW-0808">Transferase</keyword>
<dbReference type="PANTHER" id="PTHR43877:SF2">
    <property type="entry name" value="AMINOALKYLPHOSPHONATE N-ACETYLTRANSFERASE-RELATED"/>
    <property type="match status" value="1"/>
</dbReference>
<evidence type="ECO:0000256" key="1">
    <source>
        <dbReference type="ARBA" id="ARBA00022679"/>
    </source>
</evidence>
<dbReference type="AlphaFoldDB" id="A0A0R1V7G1"/>
<evidence type="ECO:0000313" key="5">
    <source>
        <dbReference type="Proteomes" id="UP000051739"/>
    </source>
</evidence>
<evidence type="ECO:0000313" key="4">
    <source>
        <dbReference type="EMBL" id="KRM01376.1"/>
    </source>
</evidence>
<dbReference type="Proteomes" id="UP000051739">
    <property type="component" value="Unassembled WGS sequence"/>
</dbReference>
<protein>
    <submittedName>
        <fullName evidence="4">GNAT family acetyltransferase</fullName>
    </submittedName>
</protein>
<dbReference type="CDD" id="cd04301">
    <property type="entry name" value="NAT_SF"/>
    <property type="match status" value="1"/>
</dbReference>
<dbReference type="EMBL" id="AZFN01000018">
    <property type="protein sequence ID" value="KRM01376.1"/>
    <property type="molecule type" value="Genomic_DNA"/>
</dbReference>
<evidence type="ECO:0000259" key="3">
    <source>
        <dbReference type="PROSITE" id="PS51186"/>
    </source>
</evidence>
<dbReference type="PANTHER" id="PTHR43877">
    <property type="entry name" value="AMINOALKYLPHOSPHONATE N-ACETYLTRANSFERASE-RELATED-RELATED"/>
    <property type="match status" value="1"/>
</dbReference>
<proteinExistence type="predicted"/>
<dbReference type="PROSITE" id="PS51186">
    <property type="entry name" value="GNAT"/>
    <property type="match status" value="1"/>
</dbReference>
<dbReference type="PATRIC" id="fig|1423749.3.peg.637"/>
<feature type="domain" description="N-acetyltransferase" evidence="3">
    <location>
        <begin position="1"/>
        <end position="159"/>
    </location>
</feature>
<gene>
    <name evidence="4" type="ORF">FC60_GL000633</name>
</gene>
<dbReference type="GO" id="GO:0016747">
    <property type="term" value="F:acyltransferase activity, transferring groups other than amino-acyl groups"/>
    <property type="evidence" value="ECO:0007669"/>
    <property type="project" value="InterPro"/>
</dbReference>
<comment type="caution">
    <text evidence="4">The sequence shown here is derived from an EMBL/GenBank/DDBJ whole genome shotgun (WGS) entry which is preliminary data.</text>
</comment>
<dbReference type="InterPro" id="IPR000182">
    <property type="entry name" value="GNAT_dom"/>
</dbReference>
<evidence type="ECO:0000256" key="2">
    <source>
        <dbReference type="ARBA" id="ARBA00023315"/>
    </source>
</evidence>
<keyword evidence="5" id="KW-1185">Reference proteome</keyword>
<organism evidence="4 5">
    <name type="scientific">Limosilactobacillus gastricus DSM 16045</name>
    <dbReference type="NCBI Taxonomy" id="1423749"/>
    <lineage>
        <taxon>Bacteria</taxon>
        <taxon>Bacillati</taxon>
        <taxon>Bacillota</taxon>
        <taxon>Bacilli</taxon>
        <taxon>Lactobacillales</taxon>
        <taxon>Lactobacillaceae</taxon>
        <taxon>Limosilactobacillus</taxon>
    </lineage>
</organism>
<accession>A0A0R1V7G1</accession>
<dbReference type="InterPro" id="IPR016181">
    <property type="entry name" value="Acyl_CoA_acyltransferase"/>
</dbReference>